<gene>
    <name evidence="2" type="ORF">BJ988_000455</name>
</gene>
<evidence type="ECO:0000313" key="2">
    <source>
        <dbReference type="EMBL" id="NYI75807.1"/>
    </source>
</evidence>
<dbReference type="EMBL" id="JACBZR010000001">
    <property type="protein sequence ID" value="NYI75807.1"/>
    <property type="molecule type" value="Genomic_DNA"/>
</dbReference>
<organism evidence="2 3">
    <name type="scientific">Nocardioides panzhihuensis</name>
    <dbReference type="NCBI Taxonomy" id="860243"/>
    <lineage>
        <taxon>Bacteria</taxon>
        <taxon>Bacillati</taxon>
        <taxon>Actinomycetota</taxon>
        <taxon>Actinomycetes</taxon>
        <taxon>Propionibacteriales</taxon>
        <taxon>Nocardioidaceae</taxon>
        <taxon>Nocardioides</taxon>
    </lineage>
</organism>
<dbReference type="RefSeq" id="WP_179656488.1">
    <property type="nucleotide sequence ID" value="NZ_JACBZR010000001.1"/>
</dbReference>
<evidence type="ECO:0000313" key="3">
    <source>
        <dbReference type="Proteomes" id="UP000564496"/>
    </source>
</evidence>
<dbReference type="InterPro" id="IPR036866">
    <property type="entry name" value="RibonucZ/Hydroxyglut_hydro"/>
</dbReference>
<dbReference type="Gene3D" id="3.60.15.10">
    <property type="entry name" value="Ribonuclease Z/Hydroxyacylglutathione hydrolase-like"/>
    <property type="match status" value="1"/>
</dbReference>
<dbReference type="SUPFAM" id="SSF56281">
    <property type="entry name" value="Metallo-hydrolase/oxidoreductase"/>
    <property type="match status" value="1"/>
</dbReference>
<keyword evidence="3" id="KW-1185">Reference proteome</keyword>
<dbReference type="InterPro" id="IPR001279">
    <property type="entry name" value="Metallo-B-lactamas"/>
</dbReference>
<dbReference type="SMART" id="SM00849">
    <property type="entry name" value="Lactamase_B"/>
    <property type="match status" value="1"/>
</dbReference>
<dbReference type="PANTHER" id="PTHR46018">
    <property type="entry name" value="ZINC PHOSPHODIESTERASE ELAC PROTEIN 1"/>
    <property type="match status" value="1"/>
</dbReference>
<dbReference type="GO" id="GO:0042781">
    <property type="term" value="F:3'-tRNA processing endoribonuclease activity"/>
    <property type="evidence" value="ECO:0007669"/>
    <property type="project" value="TreeGrafter"/>
</dbReference>
<feature type="domain" description="Metallo-beta-lactamase" evidence="1">
    <location>
        <begin position="18"/>
        <end position="213"/>
    </location>
</feature>
<evidence type="ECO:0000259" key="1">
    <source>
        <dbReference type="SMART" id="SM00849"/>
    </source>
</evidence>
<name>A0A7Z0DI75_9ACTN</name>
<dbReference type="Pfam" id="PF12706">
    <property type="entry name" value="Lactamase_B_2"/>
    <property type="match status" value="1"/>
</dbReference>
<dbReference type="AlphaFoldDB" id="A0A7Z0DI75"/>
<protein>
    <submittedName>
        <fullName evidence="2">Ribonuclease BN (tRNA processing enzyme)</fullName>
    </submittedName>
</protein>
<proteinExistence type="predicted"/>
<comment type="caution">
    <text evidence="2">The sequence shown here is derived from an EMBL/GenBank/DDBJ whole genome shotgun (WGS) entry which is preliminary data.</text>
</comment>
<dbReference type="Proteomes" id="UP000564496">
    <property type="component" value="Unassembled WGS sequence"/>
</dbReference>
<reference evidence="2 3" key="1">
    <citation type="submission" date="2020-07" db="EMBL/GenBank/DDBJ databases">
        <title>Sequencing the genomes of 1000 actinobacteria strains.</title>
        <authorList>
            <person name="Klenk H.-P."/>
        </authorList>
    </citation>
    <scope>NUCLEOTIDE SEQUENCE [LARGE SCALE GENOMIC DNA]</scope>
    <source>
        <strain evidence="2 3">DSM 26487</strain>
    </source>
</reference>
<dbReference type="PANTHER" id="PTHR46018:SF4">
    <property type="entry name" value="METALLO-HYDROLASE YHFI-RELATED"/>
    <property type="match status" value="1"/>
</dbReference>
<sequence length="248" mass="25821">MRVTVIGGQGAWPTQEAGCSGYLVEAAGQKILVDPGWATFQALTRLVAPTDIDTVLVSHSHPDHCADLLPLLRARALSAPAADPLPVYAPAGALDNLLASDAVGAVQRAAELMDVVDGSSMRIGAVDVTFAELPHHVTNLGMRLSDGATTVSYTGDGGPDAAVAELAAAADLHIAEATYPDPITDEDAGLLTDVASAIEQGTAAGARHILLTHLWPGLSYDHLIHDRRRETLPTLSVASPGFTWEPFA</sequence>
<accession>A0A7Z0DI75</accession>